<evidence type="ECO:0000256" key="3">
    <source>
        <dbReference type="ARBA" id="ARBA00022801"/>
    </source>
</evidence>
<dbReference type="EMBL" id="JAGEPF010000012">
    <property type="protein sequence ID" value="MBO2459823.1"/>
    <property type="molecule type" value="Genomic_DNA"/>
</dbReference>
<evidence type="ECO:0000256" key="4">
    <source>
        <dbReference type="ARBA" id="ARBA00022807"/>
    </source>
</evidence>
<dbReference type="InterPro" id="IPR038765">
    <property type="entry name" value="Papain-like_cys_pep_sf"/>
</dbReference>
<comment type="caution">
    <text evidence="6">The sequence shown here is derived from an EMBL/GenBank/DDBJ whole genome shotgun (WGS) entry which is preliminary data.</text>
</comment>
<dbReference type="SUPFAM" id="SSF54001">
    <property type="entry name" value="Cysteine proteinases"/>
    <property type="match status" value="1"/>
</dbReference>
<keyword evidence="2" id="KW-0645">Protease</keyword>
<keyword evidence="7" id="KW-1185">Reference proteome</keyword>
<keyword evidence="4" id="KW-0788">Thiol protease</keyword>
<sequence length="790" mass="81827">MKGLEGLVNDPVLGGILKGLVGNAGGGLITGSGDPRGDGLLTRISPGEMVINAAATARHLPTLAAWNDEGNKGTVYRGKGYAGGGIPKPTAWTLPAGRESWTPGSTAEGYAGGGIPLTASPYRRSYHYNDDADEALAKARKANQAMLAGAITYASGQTAIAATLIQQALLGGGSGVKAVQFAVAQLGEPYRWGATGPDTWDCSGLTQAAWRAAGVSIPRVTYDQIVSGTPTTKEAATAGDLYFPDRGHVMMVTGRGGSQALIHAPHTGDVVRFASWRSGGVYRHIGSGAPTGDGGGTPKAYARAQFGEFEWGGNQWSPLDRLWTRESGWRWNATNPTSGAYGIPQALPPSKMASAGRDWKTNWATQINWGLGYIAGRYGSPSGAWNHSQKTGWYAKGTTGAAPGLAWVGEEGPELVRFSGGETVYPHEESMRIGAQIANGYASGTATSRLKPVRSDLKHITSDLAGSVSKIKSVLADLANDIKKAFKGIRSSVDDRLVSYLGKASKALQGYAKQRDKLASTIKTAKQFATDTGKNAAEFAGLTGLPTGLQADSTGLYATGDVFNTQGLISGLQTRVSQLNAYNSNLDKLAKLGVSKDLISQIIAAGPDRGAAYAQALASATPAQVKQLNSAQAAIGKASTAVGQSAADAMYDAGTQAGQGFLAGLTAQQKAIEKAMAALARSIQKKIKKELRIHSPSQVMADLGEQVGAGLAVGIDSSVVEVKTAAERMSALVVSTAVPSAPVSAAPGAGGGRGSIAIEHLHIHEVTDKATKQAVTDALHDVYVLHRALL</sequence>
<dbReference type="PANTHER" id="PTHR47359:SF3">
    <property type="entry name" value="NLP_P60 DOMAIN-CONTAINING PROTEIN-RELATED"/>
    <property type="match status" value="1"/>
</dbReference>
<feature type="domain" description="NlpC/P60" evidence="5">
    <location>
        <begin position="172"/>
        <end position="293"/>
    </location>
</feature>
<comment type="similarity">
    <text evidence="1">Belongs to the peptidase C40 family.</text>
</comment>
<gene>
    <name evidence="6" type="ORF">J4709_19775</name>
</gene>
<accession>A0ABS3RSX2</accession>
<dbReference type="PANTHER" id="PTHR47359">
    <property type="entry name" value="PEPTIDOGLYCAN DL-ENDOPEPTIDASE CWLO"/>
    <property type="match status" value="1"/>
</dbReference>
<evidence type="ECO:0000313" key="7">
    <source>
        <dbReference type="Proteomes" id="UP000680206"/>
    </source>
</evidence>
<dbReference type="InterPro" id="IPR000064">
    <property type="entry name" value="NLP_P60_dom"/>
</dbReference>
<dbReference type="Pfam" id="PF00877">
    <property type="entry name" value="NLPC_P60"/>
    <property type="match status" value="1"/>
</dbReference>
<dbReference type="Gene3D" id="3.90.1720.10">
    <property type="entry name" value="endopeptidase domain like (from Nostoc punctiforme)"/>
    <property type="match status" value="1"/>
</dbReference>
<organism evidence="6 7">
    <name type="scientific">Actinomadura violacea</name>
    <dbReference type="NCBI Taxonomy" id="2819934"/>
    <lineage>
        <taxon>Bacteria</taxon>
        <taxon>Bacillati</taxon>
        <taxon>Actinomycetota</taxon>
        <taxon>Actinomycetes</taxon>
        <taxon>Streptosporangiales</taxon>
        <taxon>Thermomonosporaceae</taxon>
        <taxon>Actinomadura</taxon>
    </lineage>
</organism>
<proteinExistence type="inferred from homology"/>
<evidence type="ECO:0000313" key="6">
    <source>
        <dbReference type="EMBL" id="MBO2459823.1"/>
    </source>
</evidence>
<name>A0ABS3RSX2_9ACTN</name>
<dbReference type="InterPro" id="IPR051794">
    <property type="entry name" value="PG_Endopeptidase_C40"/>
</dbReference>
<dbReference type="Proteomes" id="UP000680206">
    <property type="component" value="Unassembled WGS sequence"/>
</dbReference>
<dbReference type="SUPFAM" id="SSF53955">
    <property type="entry name" value="Lysozyme-like"/>
    <property type="match status" value="1"/>
</dbReference>
<evidence type="ECO:0000256" key="2">
    <source>
        <dbReference type="ARBA" id="ARBA00022670"/>
    </source>
</evidence>
<reference evidence="6 7" key="1">
    <citation type="submission" date="2021-03" db="EMBL/GenBank/DDBJ databases">
        <title>Actinomadura violae sp. nov., isolated from lichen in Thailand.</title>
        <authorList>
            <person name="Kanchanasin P."/>
            <person name="Saeng-In P."/>
            <person name="Phongsopitanun W."/>
            <person name="Yuki M."/>
            <person name="Kudo T."/>
            <person name="Ohkuma M."/>
            <person name="Tanasupawat S."/>
        </authorList>
    </citation>
    <scope>NUCLEOTIDE SEQUENCE [LARGE SCALE GENOMIC DNA]</scope>
    <source>
        <strain evidence="6 7">LCR2-06</strain>
    </source>
</reference>
<keyword evidence="3" id="KW-0378">Hydrolase</keyword>
<dbReference type="InterPro" id="IPR023346">
    <property type="entry name" value="Lysozyme-like_dom_sf"/>
</dbReference>
<protein>
    <submittedName>
        <fullName evidence="6">C40 family peptidase</fullName>
    </submittedName>
</protein>
<dbReference type="PROSITE" id="PS51935">
    <property type="entry name" value="NLPC_P60"/>
    <property type="match status" value="1"/>
</dbReference>
<evidence type="ECO:0000259" key="5">
    <source>
        <dbReference type="PROSITE" id="PS51935"/>
    </source>
</evidence>
<evidence type="ECO:0000256" key="1">
    <source>
        <dbReference type="ARBA" id="ARBA00007074"/>
    </source>
</evidence>